<evidence type="ECO:0000313" key="7">
    <source>
        <dbReference type="EMBL" id="ALU28583.1"/>
    </source>
</evidence>
<feature type="domain" description="RanBP2-type" evidence="6">
    <location>
        <begin position="1"/>
        <end position="28"/>
    </location>
</feature>
<dbReference type="InterPro" id="IPR001876">
    <property type="entry name" value="Znf_RanBP2"/>
</dbReference>
<evidence type="ECO:0000313" key="9">
    <source>
        <dbReference type="Proteomes" id="UP000060043"/>
    </source>
</evidence>
<dbReference type="Gene3D" id="4.10.1060.10">
    <property type="entry name" value="Zinc finger, RanBP2-type"/>
    <property type="match status" value="1"/>
</dbReference>
<feature type="compositionally biased region" description="Low complexity" evidence="4">
    <location>
        <begin position="29"/>
        <end position="73"/>
    </location>
</feature>
<dbReference type="Gene3D" id="2.60.200.20">
    <property type="match status" value="1"/>
</dbReference>
<dbReference type="EMBL" id="CP013694">
    <property type="protein sequence ID" value="ALU28583.1"/>
    <property type="molecule type" value="Genomic_DNA"/>
</dbReference>
<accession>A0A0U3H8R9</accession>
<dbReference type="OrthoDB" id="26617at2157"/>
<dbReference type="InterPro" id="IPR050923">
    <property type="entry name" value="Cell_Proc_Reg/RNA_Proc"/>
</dbReference>
<evidence type="ECO:0008006" key="11">
    <source>
        <dbReference type="Google" id="ProtNLM"/>
    </source>
</evidence>
<keyword evidence="1" id="KW-0479">Metal-binding</keyword>
<evidence type="ECO:0000259" key="6">
    <source>
        <dbReference type="PROSITE" id="PS50199"/>
    </source>
</evidence>
<dbReference type="SMART" id="SM00240">
    <property type="entry name" value="FHA"/>
    <property type="match status" value="1"/>
</dbReference>
<evidence type="ECO:0000313" key="8">
    <source>
        <dbReference type="EMBL" id="ALU31296.1"/>
    </source>
</evidence>
<dbReference type="Proteomes" id="UP000060043">
    <property type="component" value="Chromosome"/>
</dbReference>
<evidence type="ECO:0000256" key="4">
    <source>
        <dbReference type="SAM" id="MobiDB-lite"/>
    </source>
</evidence>
<dbReference type="PROSITE" id="PS01358">
    <property type="entry name" value="ZF_RANBP2_1"/>
    <property type="match status" value="1"/>
</dbReference>
<dbReference type="STRING" id="1435377.SUSAZ_05760"/>
<dbReference type="PROSITE" id="PS50006">
    <property type="entry name" value="FHA_DOMAIN"/>
    <property type="match status" value="1"/>
</dbReference>
<dbReference type="RefSeq" id="WP_011278058.1">
    <property type="nucleotide sequence ID" value="NZ_BHWZ01000002.1"/>
</dbReference>
<dbReference type="GO" id="GO:0008270">
    <property type="term" value="F:zinc ion binding"/>
    <property type="evidence" value="ECO:0007669"/>
    <property type="project" value="UniProtKB-KW"/>
</dbReference>
<evidence type="ECO:0000259" key="5">
    <source>
        <dbReference type="PROSITE" id="PS50006"/>
    </source>
</evidence>
<dbReference type="Proteomes" id="UP000065473">
    <property type="component" value="Chromosome"/>
</dbReference>
<dbReference type="InterPro" id="IPR008984">
    <property type="entry name" value="SMAD_FHA_dom_sf"/>
</dbReference>
<dbReference type="OMA" id="CGAYKPE"/>
<feature type="compositionally biased region" description="Polar residues" evidence="4">
    <location>
        <begin position="86"/>
        <end position="95"/>
    </location>
</feature>
<reference evidence="9 10" key="1">
    <citation type="submission" date="2015-12" db="EMBL/GenBank/DDBJ databases">
        <title>A stable core within a dynamic pangenome in Sulfolobus acidocaldarius.</title>
        <authorList>
            <person name="Anderson R."/>
            <person name="Kouris A."/>
            <person name="Seward C."/>
            <person name="Campbell K."/>
            <person name="Whitaker R."/>
        </authorList>
    </citation>
    <scope>NUCLEOTIDE SEQUENCE [LARGE SCALE GENOMIC DNA]</scope>
    <source>
        <strain evidence="7 10">GG12-C01-09</strain>
        <strain evidence="8 9">NG05B_CO5_07</strain>
    </source>
</reference>
<dbReference type="CDD" id="cd22680">
    <property type="entry name" value="FHA_ArnA-like"/>
    <property type="match status" value="1"/>
</dbReference>
<dbReference type="InterPro" id="IPR000253">
    <property type="entry name" value="FHA_dom"/>
</dbReference>
<dbReference type="EMBL" id="CP013695">
    <property type="protein sequence ID" value="ALU31296.1"/>
    <property type="molecule type" value="Genomic_DNA"/>
</dbReference>
<keyword evidence="3" id="KW-0862">Zinc</keyword>
<keyword evidence="2" id="KW-0863">Zinc-finger</keyword>
<dbReference type="SMR" id="A0A0U3H8R9"/>
<dbReference type="AlphaFoldDB" id="A0A0U3H8R9"/>
<dbReference type="InterPro" id="IPR026870">
    <property type="entry name" value="Zinc_ribbon_dom"/>
</dbReference>
<feature type="region of interest" description="Disordered" evidence="4">
    <location>
        <begin position="29"/>
        <end position="95"/>
    </location>
</feature>
<dbReference type="PaxDb" id="1435377-SUSAZ_05760"/>
<evidence type="ECO:0000256" key="3">
    <source>
        <dbReference type="ARBA" id="ARBA00022833"/>
    </source>
</evidence>
<dbReference type="SUPFAM" id="SSF49879">
    <property type="entry name" value="SMAD/FHA domain"/>
    <property type="match status" value="1"/>
</dbReference>
<gene>
    <name evidence="7" type="ORF">ATY89_00450</name>
    <name evidence="8" type="ORF">ATZ20_03495</name>
</gene>
<evidence type="ECO:0000256" key="1">
    <source>
        <dbReference type="ARBA" id="ARBA00022723"/>
    </source>
</evidence>
<name>A0A0U3H8R9_9CREN</name>
<evidence type="ECO:0000313" key="10">
    <source>
        <dbReference type="Proteomes" id="UP000065473"/>
    </source>
</evidence>
<dbReference type="Pfam" id="PF13240">
    <property type="entry name" value="Zn_Ribbon_1"/>
    <property type="match status" value="1"/>
</dbReference>
<organism evidence="8 9">
    <name type="scientific">Sulfolobus acidocaldarius</name>
    <dbReference type="NCBI Taxonomy" id="2285"/>
    <lineage>
        <taxon>Archaea</taxon>
        <taxon>Thermoproteota</taxon>
        <taxon>Thermoprotei</taxon>
        <taxon>Sulfolobales</taxon>
        <taxon>Sulfolobaceae</taxon>
        <taxon>Sulfolobus</taxon>
    </lineage>
</organism>
<feature type="domain" description="FHA" evidence="5">
    <location>
        <begin position="128"/>
        <end position="177"/>
    </location>
</feature>
<dbReference type="PROSITE" id="PS50199">
    <property type="entry name" value="ZF_RANBP2_2"/>
    <property type="match status" value="1"/>
</dbReference>
<sequence>MTWKCNLCGYENDDDALFCIKCGAQKSSEAQQLPQQQPSEPQAQGVVTQQQVVTNPPVQAQVATPQQPAQQPVLPQPEPAQPQPVSSTPAPQQASQPTNRYYIYFIQTPNENLVNKKVLLNFDLFPSVSMGRSPENIVIVPDSEVSRKHAVIYLDNSELYIEDLNSTNGTYVYDGKQFTPIKGKQKIEPNSIIKLGNQTIVRILKE</sequence>
<evidence type="ECO:0000256" key="2">
    <source>
        <dbReference type="ARBA" id="ARBA00022771"/>
    </source>
</evidence>
<proteinExistence type="predicted"/>
<dbReference type="GeneID" id="14551713"/>
<dbReference type="PANTHER" id="PTHR23308">
    <property type="entry name" value="NUCLEAR INHIBITOR OF PROTEIN PHOSPHATASE-1"/>
    <property type="match status" value="1"/>
</dbReference>
<protein>
    <recommendedName>
        <fullName evidence="11">FHA domain-containing protein</fullName>
    </recommendedName>
</protein>
<dbReference type="Pfam" id="PF00498">
    <property type="entry name" value="FHA"/>
    <property type="match status" value="1"/>
</dbReference>